<feature type="non-terminal residue" evidence="2">
    <location>
        <position position="200"/>
    </location>
</feature>
<dbReference type="PaxDb" id="67767-A0A0J7NGU7"/>
<dbReference type="Proteomes" id="UP000036403">
    <property type="component" value="Unassembled WGS sequence"/>
</dbReference>
<dbReference type="AlphaFoldDB" id="A0A0J7NGU7"/>
<protein>
    <submittedName>
        <fullName evidence="2">Trafficking protein particle complex subunit 3</fullName>
    </submittedName>
</protein>
<dbReference type="EMBL" id="LBMM01005175">
    <property type="protein sequence ID" value="KMQ91750.1"/>
    <property type="molecule type" value="Genomic_DNA"/>
</dbReference>
<evidence type="ECO:0000313" key="3">
    <source>
        <dbReference type="Proteomes" id="UP000036403"/>
    </source>
</evidence>
<dbReference type="OrthoDB" id="2123794at2759"/>
<keyword evidence="3" id="KW-1185">Reference proteome</keyword>
<evidence type="ECO:0000256" key="1">
    <source>
        <dbReference type="SAM" id="MobiDB-lite"/>
    </source>
</evidence>
<dbReference type="STRING" id="67767.A0A0J7NGU7"/>
<feature type="compositionally biased region" description="Basic residues" evidence="1">
    <location>
        <begin position="8"/>
        <end position="21"/>
    </location>
</feature>
<feature type="region of interest" description="Disordered" evidence="1">
    <location>
        <begin position="84"/>
        <end position="107"/>
    </location>
</feature>
<reference evidence="2 3" key="1">
    <citation type="submission" date="2015-04" db="EMBL/GenBank/DDBJ databases">
        <title>Lasius niger genome sequencing.</title>
        <authorList>
            <person name="Konorov E.A."/>
            <person name="Nikitin M.A."/>
            <person name="Kirill M.V."/>
            <person name="Chang P."/>
        </authorList>
    </citation>
    <scope>NUCLEOTIDE SEQUENCE [LARGE SCALE GENOMIC DNA]</scope>
    <source>
        <tissue evidence="2">Whole</tissue>
    </source>
</reference>
<accession>A0A0J7NGU7</accession>
<organism evidence="2 3">
    <name type="scientific">Lasius niger</name>
    <name type="common">Black garden ant</name>
    <dbReference type="NCBI Taxonomy" id="67767"/>
    <lineage>
        <taxon>Eukaryota</taxon>
        <taxon>Metazoa</taxon>
        <taxon>Ecdysozoa</taxon>
        <taxon>Arthropoda</taxon>
        <taxon>Hexapoda</taxon>
        <taxon>Insecta</taxon>
        <taxon>Pterygota</taxon>
        <taxon>Neoptera</taxon>
        <taxon>Endopterygota</taxon>
        <taxon>Hymenoptera</taxon>
        <taxon>Apocrita</taxon>
        <taxon>Aculeata</taxon>
        <taxon>Formicoidea</taxon>
        <taxon>Formicidae</taxon>
        <taxon>Formicinae</taxon>
        <taxon>Lasius</taxon>
        <taxon>Lasius</taxon>
    </lineage>
</organism>
<sequence length="200" mass="23520">MTSLQQIRKFRLQRPHMRKNAHSMDDLRFRSKDPEMRAHNEQITIDYKEMLERNDLDNDENESGKLRKLFSKIKNQNLQKELSIEFDRSSDDGESGDTTEYHTKSYVTDTAQKSRELYARLISSTDDISDTLDEMMKKPDIHYSDEEEEEELNSCLTKDLLFQKHKSKLRIQHRNKDVYDSGSELDSDEKIDTNGDSSSS</sequence>
<feature type="compositionally biased region" description="Basic and acidic residues" evidence="1">
    <location>
        <begin position="22"/>
        <end position="39"/>
    </location>
</feature>
<feature type="region of interest" description="Disordered" evidence="1">
    <location>
        <begin position="1"/>
        <end position="39"/>
    </location>
</feature>
<evidence type="ECO:0000313" key="2">
    <source>
        <dbReference type="EMBL" id="KMQ91750.1"/>
    </source>
</evidence>
<feature type="region of interest" description="Disordered" evidence="1">
    <location>
        <begin position="172"/>
        <end position="200"/>
    </location>
</feature>
<gene>
    <name evidence="2" type="ORF">RF55_8342</name>
</gene>
<comment type="caution">
    <text evidence="2">The sequence shown here is derived from an EMBL/GenBank/DDBJ whole genome shotgun (WGS) entry which is preliminary data.</text>
</comment>
<proteinExistence type="predicted"/>
<name>A0A0J7NGU7_LASNI</name>